<dbReference type="PANTHER" id="PTHR35147">
    <property type="entry name" value="CHEMORECEPTOR GLUTAMINE DEAMIDASE CHED-RELATED"/>
    <property type="match status" value="1"/>
</dbReference>
<dbReference type="SUPFAM" id="SSF64438">
    <property type="entry name" value="CNF1/YfiH-like putative cysteine hydrolases"/>
    <property type="match status" value="1"/>
</dbReference>
<sequence>MTDAARRSEVGAGERRIHLIQGDYYVSDETDVMLTTLLGSCVAACLYDRMAGVGGMNHFLLPGAEAQDDARQAPRRGDDPYAVHLMELLVNGLLQRGARRDLLEAKLFGGARTMEGLADVGARNSSFAKRFLEHEGIRIVGASFGGDKGRRVQFWPVNGRARQVFLAASEAPRPQFVAPRRGQDQRAVEFF</sequence>
<organism evidence="4 5">
    <name type="scientific">Methylocella silvestris</name>
    <dbReference type="NCBI Taxonomy" id="199596"/>
    <lineage>
        <taxon>Bacteria</taxon>
        <taxon>Pseudomonadati</taxon>
        <taxon>Pseudomonadota</taxon>
        <taxon>Alphaproteobacteria</taxon>
        <taxon>Hyphomicrobiales</taxon>
        <taxon>Beijerinckiaceae</taxon>
        <taxon>Methylocella</taxon>
    </lineage>
</organism>
<dbReference type="Pfam" id="PF03975">
    <property type="entry name" value="CheD"/>
    <property type="match status" value="1"/>
</dbReference>
<dbReference type="GO" id="GO:0006935">
    <property type="term" value="P:chemotaxis"/>
    <property type="evidence" value="ECO:0007669"/>
    <property type="project" value="UniProtKB-UniRule"/>
</dbReference>
<proteinExistence type="inferred from homology"/>
<dbReference type="CDD" id="cd16352">
    <property type="entry name" value="CheD"/>
    <property type="match status" value="1"/>
</dbReference>
<dbReference type="InterPro" id="IPR011324">
    <property type="entry name" value="Cytotoxic_necrot_fac-like_cat"/>
</dbReference>
<comment type="catalytic activity">
    <reaction evidence="3">
        <text>L-glutaminyl-[protein] + H2O = L-glutamyl-[protein] + NH4(+)</text>
        <dbReference type="Rhea" id="RHEA:16441"/>
        <dbReference type="Rhea" id="RHEA-COMP:10207"/>
        <dbReference type="Rhea" id="RHEA-COMP:10208"/>
        <dbReference type="ChEBI" id="CHEBI:15377"/>
        <dbReference type="ChEBI" id="CHEBI:28938"/>
        <dbReference type="ChEBI" id="CHEBI:29973"/>
        <dbReference type="ChEBI" id="CHEBI:30011"/>
        <dbReference type="EC" id="3.5.1.44"/>
    </reaction>
</comment>
<dbReference type="AlphaFoldDB" id="A0A2J7TCC2"/>
<comment type="caution">
    <text evidence="4">The sequence shown here is derived from an EMBL/GenBank/DDBJ whole genome shotgun (WGS) entry which is preliminary data.</text>
</comment>
<dbReference type="PANTHER" id="PTHR35147:SF3">
    <property type="entry name" value="CHEMORECEPTOR GLUTAMINE DEAMIDASE CHED 1-RELATED"/>
    <property type="match status" value="1"/>
</dbReference>
<dbReference type="HAMAP" id="MF_01440">
    <property type="entry name" value="CheD"/>
    <property type="match status" value="1"/>
</dbReference>
<name>A0A2J7TCC2_METSI</name>
<dbReference type="EMBL" id="PDZR01000033">
    <property type="protein sequence ID" value="PNG24417.1"/>
    <property type="molecule type" value="Genomic_DNA"/>
</dbReference>
<evidence type="ECO:0000256" key="3">
    <source>
        <dbReference type="HAMAP-Rule" id="MF_01440"/>
    </source>
</evidence>
<evidence type="ECO:0000256" key="1">
    <source>
        <dbReference type="ARBA" id="ARBA00022500"/>
    </source>
</evidence>
<dbReference type="GO" id="GO:0050568">
    <property type="term" value="F:protein-glutamine glutaminase activity"/>
    <property type="evidence" value="ECO:0007669"/>
    <property type="project" value="UniProtKB-UniRule"/>
</dbReference>
<dbReference type="RefSeq" id="WP_102845273.1">
    <property type="nucleotide sequence ID" value="NZ_PDZR01000033.1"/>
</dbReference>
<dbReference type="InterPro" id="IPR038592">
    <property type="entry name" value="CheD-like_sf"/>
</dbReference>
<keyword evidence="2 3" id="KW-0378">Hydrolase</keyword>
<dbReference type="Gene3D" id="3.30.1330.200">
    <property type="match status" value="1"/>
</dbReference>
<comment type="similarity">
    <text evidence="3">Belongs to the CheD family.</text>
</comment>
<keyword evidence="1 3" id="KW-0145">Chemotaxis</keyword>
<dbReference type="Proteomes" id="UP000236286">
    <property type="component" value="Unassembled WGS sequence"/>
</dbReference>
<dbReference type="OrthoDB" id="9807202at2"/>
<reference evidence="4 5" key="1">
    <citation type="submission" date="2017-10" db="EMBL/GenBank/DDBJ databases">
        <title>Genome announcement of Methylocella silvestris TVC from permafrost.</title>
        <authorList>
            <person name="Wang J."/>
            <person name="Geng K."/>
            <person name="Ul-Haque F."/>
            <person name="Crombie A.T."/>
            <person name="Street L.E."/>
            <person name="Wookey P.A."/>
            <person name="Murrell J.C."/>
            <person name="Pratscher J."/>
        </authorList>
    </citation>
    <scope>NUCLEOTIDE SEQUENCE [LARGE SCALE GENOMIC DNA]</scope>
    <source>
        <strain evidence="4 5">TVC</strain>
    </source>
</reference>
<evidence type="ECO:0000313" key="5">
    <source>
        <dbReference type="Proteomes" id="UP000236286"/>
    </source>
</evidence>
<dbReference type="InterPro" id="IPR005659">
    <property type="entry name" value="Chemorcpt_Glu_NH3ase_CheD"/>
</dbReference>
<evidence type="ECO:0000313" key="4">
    <source>
        <dbReference type="EMBL" id="PNG24417.1"/>
    </source>
</evidence>
<comment type="function">
    <text evidence="3">Probably deamidates glutamine residues to glutamate on methyl-accepting chemotaxis receptors (MCPs), playing an important role in chemotaxis.</text>
</comment>
<evidence type="ECO:0000256" key="2">
    <source>
        <dbReference type="ARBA" id="ARBA00022801"/>
    </source>
</evidence>
<accession>A0A2J7TCC2</accession>
<protein>
    <recommendedName>
        <fullName evidence="3">Probable chemoreceptor glutamine deamidase CheD</fullName>
        <ecNumber evidence="3">3.5.1.44</ecNumber>
    </recommendedName>
</protein>
<dbReference type="EC" id="3.5.1.44" evidence="3"/>
<gene>
    <name evidence="3" type="primary">cheD</name>
    <name evidence="4" type="ORF">CR492_18885</name>
</gene>